<dbReference type="CDD" id="cd06222">
    <property type="entry name" value="RNase_H_like"/>
    <property type="match status" value="1"/>
</dbReference>
<dbReference type="InterPro" id="IPR052929">
    <property type="entry name" value="RNase_H-like_EbsB-rel"/>
</dbReference>
<dbReference type="Pfam" id="PF13966">
    <property type="entry name" value="zf-RVT"/>
    <property type="match status" value="1"/>
</dbReference>
<dbReference type="EMBL" id="LRBV02000003">
    <property type="status" value="NOT_ANNOTATED_CDS"/>
    <property type="molecule type" value="Genomic_DNA"/>
</dbReference>
<dbReference type="Gramene" id="QL03p039168:mrna">
    <property type="protein sequence ID" value="QL03p039168:mrna"/>
    <property type="gene ID" value="QL03p039168"/>
</dbReference>
<dbReference type="GO" id="GO:0003676">
    <property type="term" value="F:nucleic acid binding"/>
    <property type="evidence" value="ECO:0007669"/>
    <property type="project" value="InterPro"/>
</dbReference>
<evidence type="ECO:0000313" key="4">
    <source>
        <dbReference type="Proteomes" id="UP000594261"/>
    </source>
</evidence>
<organism evidence="3 4">
    <name type="scientific">Quercus lobata</name>
    <name type="common">Valley oak</name>
    <dbReference type="NCBI Taxonomy" id="97700"/>
    <lineage>
        <taxon>Eukaryota</taxon>
        <taxon>Viridiplantae</taxon>
        <taxon>Streptophyta</taxon>
        <taxon>Embryophyta</taxon>
        <taxon>Tracheophyta</taxon>
        <taxon>Spermatophyta</taxon>
        <taxon>Magnoliopsida</taxon>
        <taxon>eudicotyledons</taxon>
        <taxon>Gunneridae</taxon>
        <taxon>Pentapetalae</taxon>
        <taxon>rosids</taxon>
        <taxon>fabids</taxon>
        <taxon>Fagales</taxon>
        <taxon>Fagaceae</taxon>
        <taxon>Quercus</taxon>
    </lineage>
</organism>
<keyword evidence="4" id="KW-1185">Reference proteome</keyword>
<evidence type="ECO:0000259" key="1">
    <source>
        <dbReference type="Pfam" id="PF13456"/>
    </source>
</evidence>
<protein>
    <recommendedName>
        <fullName evidence="5">Reverse transcriptase zinc-binding domain-containing protein</fullName>
    </recommendedName>
</protein>
<accession>A0A7N2L8E1</accession>
<dbReference type="Gene3D" id="3.30.420.10">
    <property type="entry name" value="Ribonuclease H-like superfamily/Ribonuclease H"/>
    <property type="match status" value="1"/>
</dbReference>
<dbReference type="InterPro" id="IPR026960">
    <property type="entry name" value="RVT-Znf"/>
</dbReference>
<dbReference type="InterPro" id="IPR036397">
    <property type="entry name" value="RNaseH_sf"/>
</dbReference>
<dbReference type="InterPro" id="IPR002156">
    <property type="entry name" value="RNaseH_domain"/>
</dbReference>
<dbReference type="EnsemblPlants" id="QL03p039168:mrna">
    <property type="protein sequence ID" value="QL03p039168:mrna"/>
    <property type="gene ID" value="QL03p039168"/>
</dbReference>
<feature type="domain" description="Reverse transcriptase zinc-binding" evidence="2">
    <location>
        <begin position="28"/>
        <end position="99"/>
    </location>
</feature>
<sequence length="297" mass="33935">MYRGVKSAYHVARRLLIDVNRGGTSRDCAAKNVWTAIWKLRLPNKIKVFAWRACHEILPTAANLTRRKVITDDKCSVCTRETESTFHELWDCAAIQDIWAGSSRKLQKARHGQTDMMHLIEEFLERLYQDELELFWTQAWIVWNQRNCLLHGGKMKVPSSLTNRAEEYITEFRIAQTRLDAQRTQQPNGDTWQPPPPEAYKLNFDAAVFSDSGRTGYGAIIRNDKGEVMALMTASGPMVRTSDEAEFLACRRAIEFAVDARFSRMIIEGDNINVIHAISSSLENTSPFGNVVDDIRH</sequence>
<dbReference type="InterPro" id="IPR012337">
    <property type="entry name" value="RNaseH-like_sf"/>
</dbReference>
<dbReference type="AlphaFoldDB" id="A0A7N2L8E1"/>
<evidence type="ECO:0000313" key="3">
    <source>
        <dbReference type="EnsemblPlants" id="QL03p039168:mrna"/>
    </source>
</evidence>
<feature type="domain" description="RNase H type-1" evidence="1">
    <location>
        <begin position="203"/>
        <end position="297"/>
    </location>
</feature>
<proteinExistence type="predicted"/>
<dbReference type="InParanoid" id="A0A7N2L8E1"/>
<evidence type="ECO:0008006" key="5">
    <source>
        <dbReference type="Google" id="ProtNLM"/>
    </source>
</evidence>
<dbReference type="OMA" id="RACHEIL"/>
<dbReference type="Pfam" id="PF13456">
    <property type="entry name" value="RVT_3"/>
    <property type="match status" value="1"/>
</dbReference>
<dbReference type="InterPro" id="IPR044730">
    <property type="entry name" value="RNase_H-like_dom_plant"/>
</dbReference>
<reference evidence="3" key="2">
    <citation type="submission" date="2021-01" db="UniProtKB">
        <authorList>
            <consortium name="EnsemblPlants"/>
        </authorList>
    </citation>
    <scope>IDENTIFICATION</scope>
</reference>
<dbReference type="GO" id="GO:0004523">
    <property type="term" value="F:RNA-DNA hybrid ribonuclease activity"/>
    <property type="evidence" value="ECO:0007669"/>
    <property type="project" value="InterPro"/>
</dbReference>
<dbReference type="SUPFAM" id="SSF53098">
    <property type="entry name" value="Ribonuclease H-like"/>
    <property type="match status" value="1"/>
</dbReference>
<reference evidence="3 4" key="1">
    <citation type="journal article" date="2016" name="G3 (Bethesda)">
        <title>First Draft Assembly and Annotation of the Genome of a California Endemic Oak Quercus lobata Nee (Fagaceae).</title>
        <authorList>
            <person name="Sork V.L."/>
            <person name="Fitz-Gibbon S.T."/>
            <person name="Puiu D."/>
            <person name="Crepeau M."/>
            <person name="Gugger P.F."/>
            <person name="Sherman R."/>
            <person name="Stevens K."/>
            <person name="Langley C.H."/>
            <person name="Pellegrini M."/>
            <person name="Salzberg S.L."/>
        </authorList>
    </citation>
    <scope>NUCLEOTIDE SEQUENCE [LARGE SCALE GENOMIC DNA]</scope>
    <source>
        <strain evidence="3 4">cv. SW786</strain>
    </source>
</reference>
<evidence type="ECO:0000259" key="2">
    <source>
        <dbReference type="Pfam" id="PF13966"/>
    </source>
</evidence>
<dbReference type="PANTHER" id="PTHR47074">
    <property type="entry name" value="BNAC02G40300D PROTEIN"/>
    <property type="match status" value="1"/>
</dbReference>
<name>A0A7N2L8E1_QUELO</name>
<dbReference type="PANTHER" id="PTHR47074:SF48">
    <property type="entry name" value="POLYNUCLEOTIDYL TRANSFERASE, RIBONUCLEASE H-LIKE SUPERFAMILY PROTEIN"/>
    <property type="match status" value="1"/>
</dbReference>
<dbReference type="Proteomes" id="UP000594261">
    <property type="component" value="Chromosome 3"/>
</dbReference>